<sequence>MAPCKGRTPSSNEQAVNHASQSSTGTKLQTPDERTRTQSLTRSIGTAELIGMIPGPDTNEDVLTAKPPSASRGTQGNTGTLETTVLEPRCRACSSVHSNIGRPCGS</sequence>
<reference evidence="2" key="1">
    <citation type="journal article" date="2020" name="New Phytol.">
        <title>Comparative genomics reveals dynamic genome evolution in host specialist ectomycorrhizal fungi.</title>
        <authorList>
            <person name="Lofgren L.A."/>
            <person name="Nguyen N.H."/>
            <person name="Vilgalys R."/>
            <person name="Ruytinx J."/>
            <person name="Liao H.L."/>
            <person name="Branco S."/>
            <person name="Kuo A."/>
            <person name="LaButti K."/>
            <person name="Lipzen A."/>
            <person name="Andreopoulos W."/>
            <person name="Pangilinan J."/>
            <person name="Riley R."/>
            <person name="Hundley H."/>
            <person name="Na H."/>
            <person name="Barry K."/>
            <person name="Grigoriev I.V."/>
            <person name="Stajich J.E."/>
            <person name="Kennedy P.G."/>
        </authorList>
    </citation>
    <scope>NUCLEOTIDE SEQUENCE</scope>
    <source>
        <strain evidence="2">MN1</strain>
    </source>
</reference>
<dbReference type="Proteomes" id="UP000807769">
    <property type="component" value="Unassembled WGS sequence"/>
</dbReference>
<evidence type="ECO:0000313" key="3">
    <source>
        <dbReference type="Proteomes" id="UP000807769"/>
    </source>
</evidence>
<evidence type="ECO:0000313" key="2">
    <source>
        <dbReference type="EMBL" id="KAG1796212.1"/>
    </source>
</evidence>
<feature type="compositionally biased region" description="Polar residues" evidence="1">
    <location>
        <begin position="71"/>
        <end position="83"/>
    </location>
</feature>
<feature type="region of interest" description="Disordered" evidence="1">
    <location>
        <begin position="1"/>
        <end position="83"/>
    </location>
</feature>
<accession>A0A9P7ATA7</accession>
<protein>
    <submittedName>
        <fullName evidence="2">Uncharacterized protein</fullName>
    </submittedName>
</protein>
<comment type="caution">
    <text evidence="2">The sequence shown here is derived from an EMBL/GenBank/DDBJ whole genome shotgun (WGS) entry which is preliminary data.</text>
</comment>
<dbReference type="RefSeq" id="XP_041185343.1">
    <property type="nucleotide sequence ID" value="XM_041337456.1"/>
</dbReference>
<feature type="compositionally biased region" description="Polar residues" evidence="1">
    <location>
        <begin position="8"/>
        <end position="29"/>
    </location>
</feature>
<dbReference type="AlphaFoldDB" id="A0A9P7ATA7"/>
<gene>
    <name evidence="2" type="ORF">BJ212DRAFT_1408859</name>
</gene>
<proteinExistence type="predicted"/>
<dbReference type="EMBL" id="JABBWG010000270">
    <property type="protein sequence ID" value="KAG1796212.1"/>
    <property type="molecule type" value="Genomic_DNA"/>
</dbReference>
<dbReference type="GeneID" id="64631472"/>
<evidence type="ECO:0000256" key="1">
    <source>
        <dbReference type="SAM" id="MobiDB-lite"/>
    </source>
</evidence>
<keyword evidence="3" id="KW-1185">Reference proteome</keyword>
<organism evidence="2 3">
    <name type="scientific">Suillus subaureus</name>
    <dbReference type="NCBI Taxonomy" id="48587"/>
    <lineage>
        <taxon>Eukaryota</taxon>
        <taxon>Fungi</taxon>
        <taxon>Dikarya</taxon>
        <taxon>Basidiomycota</taxon>
        <taxon>Agaricomycotina</taxon>
        <taxon>Agaricomycetes</taxon>
        <taxon>Agaricomycetidae</taxon>
        <taxon>Boletales</taxon>
        <taxon>Suillineae</taxon>
        <taxon>Suillaceae</taxon>
        <taxon>Suillus</taxon>
    </lineage>
</organism>
<name>A0A9P7ATA7_9AGAM</name>